<dbReference type="EMBL" id="RAQJ01000001">
    <property type="protein sequence ID" value="RKE98121.1"/>
    <property type="molecule type" value="Genomic_DNA"/>
</dbReference>
<keyword evidence="3" id="KW-1185">Reference proteome</keyword>
<organism evidence="2 3">
    <name type="scientific">Ichthyenterobacterium magnum</name>
    <dbReference type="NCBI Taxonomy" id="1230530"/>
    <lineage>
        <taxon>Bacteria</taxon>
        <taxon>Pseudomonadati</taxon>
        <taxon>Bacteroidota</taxon>
        <taxon>Flavobacteriia</taxon>
        <taxon>Flavobacteriales</taxon>
        <taxon>Flavobacteriaceae</taxon>
        <taxon>Ichthyenterobacterium</taxon>
    </lineage>
</organism>
<keyword evidence="1" id="KW-1133">Transmembrane helix</keyword>
<keyword evidence="1" id="KW-0472">Membrane</keyword>
<keyword evidence="1" id="KW-0812">Transmembrane</keyword>
<proteinExistence type="predicted"/>
<accession>A0A420DUZ4</accession>
<evidence type="ECO:0000313" key="2">
    <source>
        <dbReference type="EMBL" id="RKE98121.1"/>
    </source>
</evidence>
<sequence>MKKYFGYILILLSIYFAFFRGKRQGKLDCIDFNVLSIVDNAITIIVCLSLMIVGSILIKRKFNSIKKIPT</sequence>
<feature type="transmembrane region" description="Helical" evidence="1">
    <location>
        <begin position="41"/>
        <end position="58"/>
    </location>
</feature>
<evidence type="ECO:0000313" key="3">
    <source>
        <dbReference type="Proteomes" id="UP000284892"/>
    </source>
</evidence>
<reference evidence="2 3" key="1">
    <citation type="submission" date="2018-09" db="EMBL/GenBank/DDBJ databases">
        <title>Genomic Encyclopedia of Archaeal and Bacterial Type Strains, Phase II (KMG-II): from individual species to whole genera.</title>
        <authorList>
            <person name="Goeker M."/>
        </authorList>
    </citation>
    <scope>NUCLEOTIDE SEQUENCE [LARGE SCALE GENOMIC DNA]</scope>
    <source>
        <strain evidence="2 3">DSM 26283</strain>
    </source>
</reference>
<gene>
    <name evidence="2" type="ORF">BXY80_0194</name>
</gene>
<dbReference type="AlphaFoldDB" id="A0A420DUZ4"/>
<comment type="caution">
    <text evidence="2">The sequence shown here is derived from an EMBL/GenBank/DDBJ whole genome shotgun (WGS) entry which is preliminary data.</text>
</comment>
<name>A0A420DUZ4_9FLAO</name>
<evidence type="ECO:0000256" key="1">
    <source>
        <dbReference type="SAM" id="Phobius"/>
    </source>
</evidence>
<dbReference type="Proteomes" id="UP000284892">
    <property type="component" value="Unassembled WGS sequence"/>
</dbReference>
<protein>
    <submittedName>
        <fullName evidence="2">Uncharacterized protein</fullName>
    </submittedName>
</protein>